<sequence>MPQIPLLHYFKCKNIYSANIEGLFYRLTPGKRKVTGPDGAEQEESILTLDYWPGPWTLERTDPALRRREEFLLDEEGRTQAAARLEEIYTAETDRWRSCPSILDCEPWSPTPAAEETEG</sequence>
<proteinExistence type="predicted"/>
<name>A0AA37J0J6_9FIRM</name>
<keyword evidence="2" id="KW-1185">Reference proteome</keyword>
<evidence type="ECO:0000313" key="1">
    <source>
        <dbReference type="EMBL" id="GJN65769.1"/>
    </source>
</evidence>
<reference evidence="1" key="1">
    <citation type="journal article" date="2022" name="Int. J. Syst. Evol. Microbiol.">
        <title>Genome-based, phenotypic and chemotaxonomic classification of Faecalibacterium strains: proposal of three novel species Faecalibacterium duncaniae sp. nov., Faecalibacterium hattorii sp. nov. and Faecalibacterium gallinarum sp. nov. .</title>
        <authorList>
            <person name="Sakamoto M."/>
            <person name="Sakurai N."/>
            <person name="Tanno H."/>
            <person name="Iino T."/>
            <person name="Ohkuma M."/>
            <person name="Endo A."/>
        </authorList>
    </citation>
    <scope>NUCLEOTIDE SEQUENCE</scope>
    <source>
        <strain evidence="1">JCM 17207</strain>
    </source>
</reference>
<dbReference type="AlphaFoldDB" id="A0AA37J0J6"/>
<dbReference type="RefSeq" id="WP_238317978.1">
    <property type="nucleotide sequence ID" value="NZ_BQKV01000106.1"/>
</dbReference>
<dbReference type="EMBL" id="BQKV01000106">
    <property type="protein sequence ID" value="GJN65769.1"/>
    <property type="molecule type" value="Genomic_DNA"/>
</dbReference>
<protein>
    <submittedName>
        <fullName evidence="1">Uncharacterized protein</fullName>
    </submittedName>
</protein>
<organism evidence="1 2">
    <name type="scientific">Faecalibacterium gallinarum</name>
    <dbReference type="NCBI Taxonomy" id="2903556"/>
    <lineage>
        <taxon>Bacteria</taxon>
        <taxon>Bacillati</taxon>
        <taxon>Bacillota</taxon>
        <taxon>Clostridia</taxon>
        <taxon>Eubacteriales</taxon>
        <taxon>Oscillospiraceae</taxon>
        <taxon>Faecalibacterium</taxon>
    </lineage>
</organism>
<gene>
    <name evidence="1" type="ORF">JCM17207_23940</name>
</gene>
<comment type="caution">
    <text evidence="1">The sequence shown here is derived from an EMBL/GenBank/DDBJ whole genome shotgun (WGS) entry which is preliminary data.</text>
</comment>
<dbReference type="Proteomes" id="UP001055185">
    <property type="component" value="Unassembled WGS sequence"/>
</dbReference>
<evidence type="ECO:0000313" key="2">
    <source>
        <dbReference type="Proteomes" id="UP001055185"/>
    </source>
</evidence>
<accession>A0AA37J0J6</accession>